<gene>
    <name evidence="1" type="ORF">Xdur_020020</name>
</gene>
<evidence type="ECO:0000313" key="1">
    <source>
        <dbReference type="EMBL" id="UVG58385.1"/>
    </source>
</evidence>
<protein>
    <submittedName>
        <fullName evidence="1">RHS repeat protein</fullName>
    </submittedName>
</protein>
<reference evidence="1" key="1">
    <citation type="submission" date="2020-12" db="EMBL/GenBank/DDBJ databases">
        <title>Complete genome investigation of Xanthomonas citri pv. durantae LMG696.</title>
        <authorList>
            <person name="Rana R."/>
            <person name="Bansal K."/>
            <person name="Patil P.B."/>
        </authorList>
    </citation>
    <scope>NUCLEOTIDE SEQUENCE</scope>
    <source>
        <strain evidence="1">LMG696</strain>
    </source>
</reference>
<dbReference type="AlphaFoldDB" id="A0A9X9NAQ0"/>
<sequence>MRAPSSTAWPTKRLISQEEMWGNLRVSFVYDELGRATTTTYQDGNTITATYDAGNRLRKLVDTAAAGALSWDYDDYDAVIAASTPQGNVTCVYGLVGRRKGMLAAASRGANTPTTPLISRDGSPRARKTCCLTTMMSIV</sequence>
<organism evidence="1 2">
    <name type="scientific">Xanthomonas citri pv. durantae</name>
    <dbReference type="NCBI Taxonomy" id="487862"/>
    <lineage>
        <taxon>Bacteria</taxon>
        <taxon>Pseudomonadati</taxon>
        <taxon>Pseudomonadota</taxon>
        <taxon>Gammaproteobacteria</taxon>
        <taxon>Lysobacterales</taxon>
        <taxon>Lysobacteraceae</taxon>
        <taxon>Xanthomonas</taxon>
    </lineage>
</organism>
<proteinExistence type="predicted"/>
<name>A0A9X9NAQ0_XANCI</name>
<dbReference type="RefSeq" id="WP_258383182.1">
    <property type="nucleotide sequence ID" value="NZ_CP066343.1"/>
</dbReference>
<dbReference type="Proteomes" id="UP000190508">
    <property type="component" value="Chromosome"/>
</dbReference>
<evidence type="ECO:0000313" key="2">
    <source>
        <dbReference type="Proteomes" id="UP000190508"/>
    </source>
</evidence>
<dbReference type="EMBL" id="CP066343">
    <property type="protein sequence ID" value="UVG58385.1"/>
    <property type="molecule type" value="Genomic_DNA"/>
</dbReference>
<dbReference type="Gene3D" id="2.180.10.10">
    <property type="entry name" value="RHS repeat-associated core"/>
    <property type="match status" value="1"/>
</dbReference>
<accession>A0A9X9NAQ0</accession>